<feature type="signal peptide" evidence="1">
    <location>
        <begin position="1"/>
        <end position="18"/>
    </location>
</feature>
<name>A0ABQ2A285_9BACT</name>
<sequence length="131" mass="13970">MKHLTIPVLRLAALIAFAGLVSCDKNGQTGVLQHPPGNASLRGEITPDKGYNQMFDATLPKLSETTYLIITKAARGSVFTMHTGPLPLADRAVCFASTNNSGFRDCVGEYYQSAGGVAIQSNEAGWWATPL</sequence>
<evidence type="ECO:0000313" key="3">
    <source>
        <dbReference type="Proteomes" id="UP000637774"/>
    </source>
</evidence>
<dbReference type="Proteomes" id="UP000637774">
    <property type="component" value="Unassembled WGS sequence"/>
</dbReference>
<dbReference type="EMBL" id="BMGY01000008">
    <property type="protein sequence ID" value="GGH82905.1"/>
    <property type="molecule type" value="Genomic_DNA"/>
</dbReference>
<keyword evidence="1" id="KW-0732">Signal</keyword>
<proteinExistence type="predicted"/>
<organism evidence="2 3">
    <name type="scientific">Hymenobacter frigidus</name>
    <dbReference type="NCBI Taxonomy" id="1524095"/>
    <lineage>
        <taxon>Bacteria</taxon>
        <taxon>Pseudomonadati</taxon>
        <taxon>Bacteroidota</taxon>
        <taxon>Cytophagia</taxon>
        <taxon>Cytophagales</taxon>
        <taxon>Hymenobacteraceae</taxon>
        <taxon>Hymenobacter</taxon>
    </lineage>
</organism>
<dbReference type="RefSeq" id="WP_188561129.1">
    <property type="nucleotide sequence ID" value="NZ_BMGY01000008.1"/>
</dbReference>
<comment type="caution">
    <text evidence="2">The sequence shown here is derived from an EMBL/GenBank/DDBJ whole genome shotgun (WGS) entry which is preliminary data.</text>
</comment>
<dbReference type="PROSITE" id="PS51257">
    <property type="entry name" value="PROKAR_LIPOPROTEIN"/>
    <property type="match status" value="1"/>
</dbReference>
<keyword evidence="3" id="KW-1185">Reference proteome</keyword>
<reference evidence="3" key="1">
    <citation type="journal article" date="2019" name="Int. J. Syst. Evol. Microbiol.">
        <title>The Global Catalogue of Microorganisms (GCM) 10K type strain sequencing project: providing services to taxonomists for standard genome sequencing and annotation.</title>
        <authorList>
            <consortium name="The Broad Institute Genomics Platform"/>
            <consortium name="The Broad Institute Genome Sequencing Center for Infectious Disease"/>
            <person name="Wu L."/>
            <person name="Ma J."/>
        </authorList>
    </citation>
    <scope>NUCLEOTIDE SEQUENCE [LARGE SCALE GENOMIC DNA]</scope>
    <source>
        <strain evidence="3">CGMCC 1.14966</strain>
    </source>
</reference>
<gene>
    <name evidence="2" type="ORF">GCM10011495_11820</name>
</gene>
<evidence type="ECO:0000256" key="1">
    <source>
        <dbReference type="SAM" id="SignalP"/>
    </source>
</evidence>
<feature type="chain" id="PRO_5046775973" evidence="1">
    <location>
        <begin position="19"/>
        <end position="131"/>
    </location>
</feature>
<protein>
    <submittedName>
        <fullName evidence="2">Uncharacterized protein</fullName>
    </submittedName>
</protein>
<evidence type="ECO:0000313" key="2">
    <source>
        <dbReference type="EMBL" id="GGH82905.1"/>
    </source>
</evidence>
<accession>A0ABQ2A285</accession>